<accession>A0A9P5VIS5</accession>
<organism evidence="3 4">
    <name type="scientific">Podila minutissima</name>
    <dbReference type="NCBI Taxonomy" id="64525"/>
    <lineage>
        <taxon>Eukaryota</taxon>
        <taxon>Fungi</taxon>
        <taxon>Fungi incertae sedis</taxon>
        <taxon>Mucoromycota</taxon>
        <taxon>Mortierellomycotina</taxon>
        <taxon>Mortierellomycetes</taxon>
        <taxon>Mortierellales</taxon>
        <taxon>Mortierellaceae</taxon>
        <taxon>Podila</taxon>
    </lineage>
</organism>
<evidence type="ECO:0000256" key="2">
    <source>
        <dbReference type="SAM" id="Phobius"/>
    </source>
</evidence>
<feature type="transmembrane region" description="Helical" evidence="2">
    <location>
        <begin position="519"/>
        <end position="536"/>
    </location>
</feature>
<sequence length="588" mass="64599">MSQYGREGPPPHNHRVHASNSDDDEENETFLSFSSPSAPGTTTTDNIVLNATYHSQHDGNRQAPLSTHSEISALDDDLPEYPRSSASFTRRNRKDRYPMSTLSSPSSGSTTPPTTATAESGSGTTKPSNNKWSTIGHQISFLGTGIFSTIAVQWLYYQGAASGSSMLTVFFNYIGMICVGFIFAFQTWYADRKQRKQAMAASTGVEYDILMTDAHDPKDASGPSLVHRKHEEEEYSEDSEEEEEDFEQEEEKQRLRMHKKKKGKSASSSSSSPSAMKGSEAKPHWARLHWPVIQVAVMDVVANALVTIGFFYVGSGMYQVIYSSIVIWCAILTRIFLSRKLNNVQWVAIVGVTMGLAVSAVGTVQNVSPDDAVQSWLEKSFGALITLGATFLYACVYVLSDKVLSTFEPKPIPEKVCSMVGGYASLLTLVYLCVYTFPNWQTEVVDLVHTHDGNWLGILFVYPLLTVSSMLHSLNYYVLLSRINNIAVGILQSLRAVLVFVMSHYMYCGISSTQCFNQWKFISAIIVIGCVTLFSFNSAPSTPAAEPSTTAEMGEMVEPVALHQARHTRSASPSASSSIPMTPISSPS</sequence>
<feature type="transmembrane region" description="Helical" evidence="2">
    <location>
        <begin position="139"/>
        <end position="157"/>
    </location>
</feature>
<keyword evidence="2" id="KW-1133">Transmembrane helix</keyword>
<evidence type="ECO:0000313" key="3">
    <source>
        <dbReference type="EMBL" id="KAF9326388.1"/>
    </source>
</evidence>
<feature type="transmembrane region" description="Helical" evidence="2">
    <location>
        <begin position="486"/>
        <end position="507"/>
    </location>
</feature>
<dbReference type="PANTHER" id="PTHR13146:SF1">
    <property type="entry name" value="SUGAR PHOSPHATE TRANSPORTER DOMAIN-CONTAINING PROTEIN"/>
    <property type="match status" value="1"/>
</dbReference>
<keyword evidence="2" id="KW-0472">Membrane</keyword>
<dbReference type="PANTHER" id="PTHR13146">
    <property type="match status" value="1"/>
</dbReference>
<feature type="transmembrane region" description="Helical" evidence="2">
    <location>
        <begin position="344"/>
        <end position="361"/>
    </location>
</feature>
<feature type="transmembrane region" description="Helical" evidence="2">
    <location>
        <begin position="319"/>
        <end position="337"/>
    </location>
</feature>
<name>A0A9P5VIS5_9FUNG</name>
<dbReference type="InterPro" id="IPR037185">
    <property type="entry name" value="EmrE-like"/>
</dbReference>
<reference evidence="3" key="1">
    <citation type="journal article" date="2020" name="Fungal Divers.">
        <title>Resolving the Mortierellaceae phylogeny through synthesis of multi-gene phylogenetics and phylogenomics.</title>
        <authorList>
            <person name="Vandepol N."/>
            <person name="Liber J."/>
            <person name="Desiro A."/>
            <person name="Na H."/>
            <person name="Kennedy M."/>
            <person name="Barry K."/>
            <person name="Grigoriev I.V."/>
            <person name="Miller A.N."/>
            <person name="O'Donnell K."/>
            <person name="Stajich J.E."/>
            <person name="Bonito G."/>
        </authorList>
    </citation>
    <scope>NUCLEOTIDE SEQUENCE</scope>
    <source>
        <strain evidence="3">NVP1</strain>
    </source>
</reference>
<evidence type="ECO:0000256" key="1">
    <source>
        <dbReference type="SAM" id="MobiDB-lite"/>
    </source>
</evidence>
<feature type="compositionally biased region" description="Low complexity" evidence="1">
    <location>
        <begin position="265"/>
        <end position="278"/>
    </location>
</feature>
<feature type="compositionally biased region" description="Low complexity" evidence="1">
    <location>
        <begin position="570"/>
        <end position="588"/>
    </location>
</feature>
<gene>
    <name evidence="3" type="ORF">BG006_010182</name>
</gene>
<feature type="transmembrane region" description="Helical" evidence="2">
    <location>
        <begin position="292"/>
        <end position="313"/>
    </location>
</feature>
<keyword evidence="4" id="KW-1185">Reference proteome</keyword>
<feature type="transmembrane region" description="Helical" evidence="2">
    <location>
        <begin position="381"/>
        <end position="399"/>
    </location>
</feature>
<feature type="transmembrane region" description="Helical" evidence="2">
    <location>
        <begin position="169"/>
        <end position="189"/>
    </location>
</feature>
<dbReference type="AlphaFoldDB" id="A0A9P5VIS5"/>
<dbReference type="GO" id="GO:0016020">
    <property type="term" value="C:membrane"/>
    <property type="evidence" value="ECO:0007669"/>
    <property type="project" value="TreeGrafter"/>
</dbReference>
<feature type="region of interest" description="Disordered" evidence="1">
    <location>
        <begin position="218"/>
        <end position="279"/>
    </location>
</feature>
<evidence type="ECO:0000313" key="4">
    <source>
        <dbReference type="Proteomes" id="UP000696485"/>
    </source>
</evidence>
<feature type="compositionally biased region" description="Acidic residues" evidence="1">
    <location>
        <begin position="233"/>
        <end position="250"/>
    </location>
</feature>
<dbReference type="SUPFAM" id="SSF103481">
    <property type="entry name" value="Multidrug resistance efflux transporter EmrE"/>
    <property type="match status" value="1"/>
</dbReference>
<protein>
    <submittedName>
        <fullName evidence="3">Uncharacterized protein</fullName>
    </submittedName>
</protein>
<keyword evidence="2" id="KW-0812">Transmembrane</keyword>
<proteinExistence type="predicted"/>
<feature type="compositionally biased region" description="Low complexity" evidence="1">
    <location>
        <begin position="100"/>
        <end position="125"/>
    </location>
</feature>
<feature type="transmembrane region" description="Helical" evidence="2">
    <location>
        <begin position="458"/>
        <end position="479"/>
    </location>
</feature>
<feature type="compositionally biased region" description="Polar residues" evidence="1">
    <location>
        <begin position="29"/>
        <end position="54"/>
    </location>
</feature>
<comment type="caution">
    <text evidence="3">The sequence shown here is derived from an EMBL/GenBank/DDBJ whole genome shotgun (WGS) entry which is preliminary data.</text>
</comment>
<feature type="region of interest" description="Disordered" evidence="1">
    <location>
        <begin position="564"/>
        <end position="588"/>
    </location>
</feature>
<feature type="region of interest" description="Disordered" evidence="1">
    <location>
        <begin position="1"/>
        <end position="130"/>
    </location>
</feature>
<feature type="transmembrane region" description="Helical" evidence="2">
    <location>
        <begin position="420"/>
        <end position="438"/>
    </location>
</feature>
<dbReference type="Proteomes" id="UP000696485">
    <property type="component" value="Unassembled WGS sequence"/>
</dbReference>
<feature type="compositionally biased region" description="Basic residues" evidence="1">
    <location>
        <begin position="255"/>
        <end position="264"/>
    </location>
</feature>
<dbReference type="EMBL" id="JAAAUY010000790">
    <property type="protein sequence ID" value="KAF9326388.1"/>
    <property type="molecule type" value="Genomic_DNA"/>
</dbReference>